<proteinExistence type="predicted"/>
<name>A0ABV0S910_9TELE</name>
<organism evidence="1 2">
    <name type="scientific">Xenoophorus captivus</name>
    <dbReference type="NCBI Taxonomy" id="1517983"/>
    <lineage>
        <taxon>Eukaryota</taxon>
        <taxon>Metazoa</taxon>
        <taxon>Chordata</taxon>
        <taxon>Craniata</taxon>
        <taxon>Vertebrata</taxon>
        <taxon>Euteleostomi</taxon>
        <taxon>Actinopterygii</taxon>
        <taxon>Neopterygii</taxon>
        <taxon>Teleostei</taxon>
        <taxon>Neoteleostei</taxon>
        <taxon>Acanthomorphata</taxon>
        <taxon>Ovalentaria</taxon>
        <taxon>Atherinomorphae</taxon>
        <taxon>Cyprinodontiformes</taxon>
        <taxon>Goodeidae</taxon>
        <taxon>Xenoophorus</taxon>
    </lineage>
</organism>
<dbReference type="EMBL" id="JAHRIN010075625">
    <property type="protein sequence ID" value="MEQ2216999.1"/>
    <property type="molecule type" value="Genomic_DNA"/>
</dbReference>
<dbReference type="Proteomes" id="UP001434883">
    <property type="component" value="Unassembled WGS sequence"/>
</dbReference>
<keyword evidence="2" id="KW-1185">Reference proteome</keyword>
<sequence length="134" mass="14808">ALYQANSCLLADAVPCNVRITHLYSPGAKISQASLSSNSNQAAYVTIACRCSFGKGTENKQGSIAVHLFQYSTSLYNDILPPAKVIIAQSGVGAIDMEVRKMELQLEMCRLELRENELQQEFDLRKLEIEVAVR</sequence>
<evidence type="ECO:0000313" key="2">
    <source>
        <dbReference type="Proteomes" id="UP001434883"/>
    </source>
</evidence>
<gene>
    <name evidence="1" type="ORF">XENOCAPTIV_014970</name>
</gene>
<accession>A0ABV0S910</accession>
<comment type="caution">
    <text evidence="1">The sequence shown here is derived from an EMBL/GenBank/DDBJ whole genome shotgun (WGS) entry which is preliminary data.</text>
</comment>
<evidence type="ECO:0000313" key="1">
    <source>
        <dbReference type="EMBL" id="MEQ2216999.1"/>
    </source>
</evidence>
<protein>
    <submittedName>
        <fullName evidence="1">Uncharacterized protein</fullName>
    </submittedName>
</protein>
<reference evidence="1 2" key="1">
    <citation type="submission" date="2021-06" db="EMBL/GenBank/DDBJ databases">
        <authorList>
            <person name="Palmer J.M."/>
        </authorList>
    </citation>
    <scope>NUCLEOTIDE SEQUENCE [LARGE SCALE GENOMIC DNA]</scope>
    <source>
        <strain evidence="1 2">XC_2019</strain>
        <tissue evidence="1">Muscle</tissue>
    </source>
</reference>
<feature type="non-terminal residue" evidence="1">
    <location>
        <position position="1"/>
    </location>
</feature>